<dbReference type="InterPro" id="IPR050789">
    <property type="entry name" value="Diverse_Enzym_Activities"/>
</dbReference>
<reference evidence="2" key="1">
    <citation type="submission" date="2023-08" db="EMBL/GenBank/DDBJ databases">
        <authorList>
            <person name="Chen Y."/>
            <person name="Shah S."/>
            <person name="Dougan E. K."/>
            <person name="Thang M."/>
            <person name="Chan C."/>
        </authorList>
    </citation>
    <scope>NUCLEOTIDE SEQUENCE</scope>
</reference>
<keyword evidence="3" id="KW-1185">Reference proteome</keyword>
<dbReference type="InterPro" id="IPR012338">
    <property type="entry name" value="Beta-lactam/transpept-like"/>
</dbReference>
<dbReference type="Proteomes" id="UP001178507">
    <property type="component" value="Unassembled WGS sequence"/>
</dbReference>
<evidence type="ECO:0000313" key="3">
    <source>
        <dbReference type="Proteomes" id="UP001178507"/>
    </source>
</evidence>
<dbReference type="EMBL" id="CAUJNA010002879">
    <property type="protein sequence ID" value="CAJ1394542.1"/>
    <property type="molecule type" value="Genomic_DNA"/>
</dbReference>
<dbReference type="SUPFAM" id="SSF56601">
    <property type="entry name" value="beta-lactamase/transpeptidase-like"/>
    <property type="match status" value="1"/>
</dbReference>
<evidence type="ECO:0000313" key="2">
    <source>
        <dbReference type="EMBL" id="CAJ1394542.1"/>
    </source>
</evidence>
<protein>
    <recommendedName>
        <fullName evidence="1">Beta-lactamase-related domain-containing protein</fullName>
    </recommendedName>
</protein>
<organism evidence="2 3">
    <name type="scientific">Effrenium voratum</name>
    <dbReference type="NCBI Taxonomy" id="2562239"/>
    <lineage>
        <taxon>Eukaryota</taxon>
        <taxon>Sar</taxon>
        <taxon>Alveolata</taxon>
        <taxon>Dinophyceae</taxon>
        <taxon>Suessiales</taxon>
        <taxon>Symbiodiniaceae</taxon>
        <taxon>Effrenium</taxon>
    </lineage>
</organism>
<proteinExistence type="predicted"/>
<name>A0AA36IW15_9DINO</name>
<sequence length="458" mass="50196">MVLRRPSSRQGVGGVELVPSSAWESARRRLKQPVAKGHWPGLCACVFVGGRLRMVEELGFADIEAKTPMTRKTLMRVYSMSKCIVAAAVMQLIEAGRISLDDELSKHIPAFADVKVVMEGPDGLPDFNRLVPSRRPIRIRHLLTHTSGISCGLAPELDGPKQRTARERAWAGIYTALVDRVDRGDAKDLADWVADLAKLPLQSHPGTSYAYGYSYDILGHLVELTSGKKLGRYLQDHVFKPLGMRDTGFELQTSSRRLGVLYRRTKSRLWGSNGRSFRLVRVDPVKGKRSRWAKVCKVPSAGGGLSSLEGGLLSTMDDYAKFLLMVTSGGTHPAGGQRILGKQSADFMMSDFCELLRVNGRLPSCARPYDDPGLGLSGLGELLRQRAPCWGRWFDGVPGVLQWGGAASCAFKFDPKGSILTLVMTQALPQDDGTTITRLLQDARQVVQSQSESSVQVS</sequence>
<dbReference type="PANTHER" id="PTHR43283:SF3">
    <property type="entry name" value="BETA-LACTAMASE FAMILY PROTEIN (AFU_ORTHOLOGUE AFUA_5G07500)"/>
    <property type="match status" value="1"/>
</dbReference>
<dbReference type="AlphaFoldDB" id="A0AA36IW15"/>
<gene>
    <name evidence="2" type="ORF">EVOR1521_LOCUS19170</name>
</gene>
<dbReference type="Pfam" id="PF00144">
    <property type="entry name" value="Beta-lactamase"/>
    <property type="match status" value="1"/>
</dbReference>
<dbReference type="Gene3D" id="3.40.710.10">
    <property type="entry name" value="DD-peptidase/beta-lactamase superfamily"/>
    <property type="match status" value="1"/>
</dbReference>
<feature type="domain" description="Beta-lactamase-related" evidence="1">
    <location>
        <begin position="27"/>
        <end position="439"/>
    </location>
</feature>
<evidence type="ECO:0000259" key="1">
    <source>
        <dbReference type="Pfam" id="PF00144"/>
    </source>
</evidence>
<dbReference type="InterPro" id="IPR001466">
    <property type="entry name" value="Beta-lactam-related"/>
</dbReference>
<comment type="caution">
    <text evidence="2">The sequence shown here is derived from an EMBL/GenBank/DDBJ whole genome shotgun (WGS) entry which is preliminary data.</text>
</comment>
<dbReference type="PANTHER" id="PTHR43283">
    <property type="entry name" value="BETA-LACTAMASE-RELATED"/>
    <property type="match status" value="1"/>
</dbReference>
<accession>A0AA36IW15</accession>